<evidence type="ECO:0000256" key="17">
    <source>
        <dbReference type="SAM" id="MobiDB-lite"/>
    </source>
</evidence>
<dbReference type="PANTHER" id="PTHR45807">
    <property type="entry name" value="TYROSINE-PROTEIN KINASE HOPSCOTCH"/>
    <property type="match status" value="1"/>
</dbReference>
<feature type="region of interest" description="Disordered" evidence="17">
    <location>
        <begin position="766"/>
        <end position="830"/>
    </location>
</feature>
<dbReference type="GO" id="GO:0016020">
    <property type="term" value="C:membrane"/>
    <property type="evidence" value="ECO:0007669"/>
    <property type="project" value="InterPro"/>
</dbReference>
<evidence type="ECO:0000256" key="9">
    <source>
        <dbReference type="ARBA" id="ARBA00023136"/>
    </source>
</evidence>
<dbReference type="InterPro" id="IPR036860">
    <property type="entry name" value="SH2_dom_sf"/>
</dbReference>
<evidence type="ECO:0000256" key="10">
    <source>
        <dbReference type="ARBA" id="ARBA00023137"/>
    </source>
</evidence>
<evidence type="ECO:0000256" key="15">
    <source>
        <dbReference type="PROSITE-ProRule" id="PRU10141"/>
    </source>
</evidence>
<dbReference type="GO" id="GO:0005829">
    <property type="term" value="C:cytosol"/>
    <property type="evidence" value="ECO:0000318"/>
    <property type="project" value="GO_Central"/>
</dbReference>
<evidence type="ECO:0000259" key="18">
    <source>
        <dbReference type="PROSITE" id="PS50001"/>
    </source>
</evidence>
<dbReference type="InterPro" id="IPR000980">
    <property type="entry name" value="SH2"/>
</dbReference>
<reference evidence="21" key="2">
    <citation type="submission" date="2021-01" db="UniProtKB">
        <authorList>
            <consortium name="EnsemblMetazoa"/>
        </authorList>
    </citation>
    <scope>IDENTIFICATION</scope>
</reference>
<dbReference type="PANTHER" id="PTHR45807:SF7">
    <property type="entry name" value="TYROSINE-PROTEIN KINASE HOPSCOTCH"/>
    <property type="match status" value="1"/>
</dbReference>
<dbReference type="InParanoid" id="A0A7M7N9V9"/>
<dbReference type="Proteomes" id="UP000007110">
    <property type="component" value="Unassembled WGS sequence"/>
</dbReference>
<dbReference type="PROSITE" id="PS00107">
    <property type="entry name" value="PROTEIN_KINASE_ATP"/>
    <property type="match status" value="1"/>
</dbReference>
<dbReference type="InterPro" id="IPR001245">
    <property type="entry name" value="Ser-Thr/Tyr_kinase_cat_dom"/>
</dbReference>
<keyword evidence="5 13" id="KW-0547">Nucleotide-binding</keyword>
<dbReference type="GeneID" id="590852"/>
<evidence type="ECO:0000256" key="6">
    <source>
        <dbReference type="ARBA" id="ARBA00022777"/>
    </source>
</evidence>
<dbReference type="InterPro" id="IPR011009">
    <property type="entry name" value="Kinase-like_dom_sf"/>
</dbReference>
<organism evidence="21 22">
    <name type="scientific">Strongylocentrotus purpuratus</name>
    <name type="common">Purple sea urchin</name>
    <dbReference type="NCBI Taxonomy" id="7668"/>
    <lineage>
        <taxon>Eukaryota</taxon>
        <taxon>Metazoa</taxon>
        <taxon>Echinodermata</taxon>
        <taxon>Eleutherozoa</taxon>
        <taxon>Echinozoa</taxon>
        <taxon>Echinoidea</taxon>
        <taxon>Euechinoidea</taxon>
        <taxon>Echinacea</taxon>
        <taxon>Camarodonta</taxon>
        <taxon>Echinidea</taxon>
        <taxon>Strongylocentrotidae</taxon>
        <taxon>Strongylocentrotus</taxon>
    </lineage>
</organism>
<dbReference type="InterPro" id="IPR035963">
    <property type="entry name" value="FERM_2"/>
</dbReference>
<dbReference type="InterPro" id="IPR041046">
    <property type="entry name" value="FERM_F2"/>
</dbReference>
<keyword evidence="8 14" id="KW-0727">SH2 domain</keyword>
<evidence type="ECO:0000256" key="7">
    <source>
        <dbReference type="ARBA" id="ARBA00022840"/>
    </source>
</evidence>
<dbReference type="InterPro" id="IPR016251">
    <property type="entry name" value="Tyr_kinase_non-rcpt_Jak/Tyk2"/>
</dbReference>
<dbReference type="PROSITE" id="PS50001">
    <property type="entry name" value="SH2"/>
    <property type="match status" value="1"/>
</dbReference>
<dbReference type="FunFam" id="1.10.510.10:FF:001512">
    <property type="entry name" value="Receptor tyrosine-protein kinase erbB-2"/>
    <property type="match status" value="1"/>
</dbReference>
<dbReference type="RefSeq" id="XP_030833481.1">
    <property type="nucleotide sequence ID" value="XM_030977621.1"/>
</dbReference>
<evidence type="ECO:0000313" key="21">
    <source>
        <dbReference type="EnsemblMetazoa" id="XP_030833482"/>
    </source>
</evidence>
<dbReference type="GO" id="GO:0022407">
    <property type="term" value="P:regulation of cell-cell adhesion"/>
    <property type="evidence" value="ECO:0007669"/>
    <property type="project" value="UniProtKB-ARBA"/>
</dbReference>
<evidence type="ECO:0000313" key="22">
    <source>
        <dbReference type="Proteomes" id="UP000007110"/>
    </source>
</evidence>
<keyword evidence="10 16" id="KW-0829">Tyrosine-protein kinase</keyword>
<dbReference type="PROSITE" id="PS50057">
    <property type="entry name" value="FERM_3"/>
    <property type="match status" value="1"/>
</dbReference>
<dbReference type="InterPro" id="IPR008266">
    <property type="entry name" value="Tyr_kinase_AS"/>
</dbReference>
<dbReference type="SMART" id="SM00295">
    <property type="entry name" value="B41"/>
    <property type="match status" value="1"/>
</dbReference>
<evidence type="ECO:0000256" key="8">
    <source>
        <dbReference type="ARBA" id="ARBA00022999"/>
    </source>
</evidence>
<evidence type="ECO:0000256" key="1">
    <source>
        <dbReference type="ARBA" id="ARBA00004308"/>
    </source>
</evidence>
<dbReference type="RefSeq" id="XP_030833482.1">
    <property type="nucleotide sequence ID" value="XM_030977622.1"/>
</dbReference>
<dbReference type="GO" id="GO:0035556">
    <property type="term" value="P:intracellular signal transduction"/>
    <property type="evidence" value="ECO:0000318"/>
    <property type="project" value="GO_Central"/>
</dbReference>
<dbReference type="GO" id="GO:0005126">
    <property type="term" value="F:cytokine receptor binding"/>
    <property type="evidence" value="ECO:0000318"/>
    <property type="project" value="GO_Central"/>
</dbReference>
<feature type="domain" description="Protein kinase" evidence="19">
    <location>
        <begin position="870"/>
        <end position="1137"/>
    </location>
</feature>
<dbReference type="EC" id="2.7.10.2" evidence="16"/>
<evidence type="ECO:0000256" key="2">
    <source>
        <dbReference type="ARBA" id="ARBA00022553"/>
    </source>
</evidence>
<dbReference type="GO" id="GO:0030154">
    <property type="term" value="P:cell differentiation"/>
    <property type="evidence" value="ECO:0000318"/>
    <property type="project" value="GO_Central"/>
</dbReference>
<dbReference type="InterPro" id="IPR000719">
    <property type="entry name" value="Prot_kinase_dom"/>
</dbReference>
<dbReference type="SUPFAM" id="SSF55550">
    <property type="entry name" value="SH2 domain"/>
    <property type="match status" value="1"/>
</dbReference>
<keyword evidence="3 16" id="KW-0808">Transferase</keyword>
<dbReference type="Pfam" id="PF07714">
    <property type="entry name" value="PK_Tyr_Ser-Thr"/>
    <property type="match status" value="2"/>
</dbReference>
<evidence type="ECO:0000256" key="14">
    <source>
        <dbReference type="PROSITE-ProRule" id="PRU00191"/>
    </source>
</evidence>
<dbReference type="InterPro" id="IPR019749">
    <property type="entry name" value="Band_41_domain"/>
</dbReference>
<dbReference type="Pfam" id="PF18377">
    <property type="entry name" value="FERM_F2"/>
    <property type="match status" value="1"/>
</dbReference>
<keyword evidence="4" id="KW-0677">Repeat</keyword>
<dbReference type="GO" id="GO:0019221">
    <property type="term" value="P:cytokine-mediated signaling pathway"/>
    <property type="evidence" value="ECO:0000318"/>
    <property type="project" value="GO_Central"/>
</dbReference>
<dbReference type="Gene3D" id="3.30.505.10">
    <property type="entry name" value="SH2 domain"/>
    <property type="match status" value="1"/>
</dbReference>
<dbReference type="Pfam" id="PF21990">
    <property type="entry name" value="SH2_1"/>
    <property type="match status" value="1"/>
</dbReference>
<dbReference type="CDD" id="cd00192">
    <property type="entry name" value="PTKc"/>
    <property type="match status" value="1"/>
</dbReference>
<feature type="active site" description="Proton acceptor" evidence="12">
    <location>
        <position position="995"/>
    </location>
</feature>
<dbReference type="GO" id="GO:0004715">
    <property type="term" value="F:non-membrane spanning protein tyrosine kinase activity"/>
    <property type="evidence" value="ECO:0000318"/>
    <property type="project" value="GO_Central"/>
</dbReference>
<dbReference type="InterPro" id="IPR000299">
    <property type="entry name" value="FERM_domain"/>
</dbReference>
<dbReference type="InterPro" id="IPR020635">
    <property type="entry name" value="Tyr_kinase_cat_dom"/>
</dbReference>
<protein>
    <recommendedName>
        <fullName evidence="16">Tyrosine-protein kinase</fullName>
        <ecNumber evidence="16">2.7.10.2</ecNumber>
    </recommendedName>
</protein>
<keyword evidence="2" id="KW-0597">Phosphoprotein</keyword>
<proteinExistence type="inferred from homology"/>
<dbReference type="GO" id="GO:0048468">
    <property type="term" value="P:cell development"/>
    <property type="evidence" value="ECO:0007669"/>
    <property type="project" value="UniProtKB-ARBA"/>
</dbReference>
<comment type="catalytic activity">
    <reaction evidence="11 16">
        <text>L-tyrosyl-[protein] + ATP = O-phospho-L-tyrosyl-[protein] + ADP + H(+)</text>
        <dbReference type="Rhea" id="RHEA:10596"/>
        <dbReference type="Rhea" id="RHEA-COMP:10136"/>
        <dbReference type="Rhea" id="RHEA-COMP:20101"/>
        <dbReference type="ChEBI" id="CHEBI:15378"/>
        <dbReference type="ChEBI" id="CHEBI:30616"/>
        <dbReference type="ChEBI" id="CHEBI:46858"/>
        <dbReference type="ChEBI" id="CHEBI:61978"/>
        <dbReference type="ChEBI" id="CHEBI:456216"/>
        <dbReference type="EC" id="2.7.10.2"/>
    </reaction>
</comment>
<keyword evidence="9" id="KW-0472">Membrane</keyword>
<feature type="domain" description="FERM" evidence="20">
    <location>
        <begin position="35"/>
        <end position="340"/>
    </location>
</feature>
<evidence type="ECO:0000256" key="13">
    <source>
        <dbReference type="PIRSR" id="PIRSR000636-2"/>
    </source>
</evidence>
<feature type="compositionally biased region" description="Gly residues" evidence="17">
    <location>
        <begin position="811"/>
        <end position="830"/>
    </location>
</feature>
<keyword evidence="7 13" id="KW-0067">ATP-binding</keyword>
<dbReference type="SUPFAM" id="SSF56112">
    <property type="entry name" value="Protein kinase-like (PK-like)"/>
    <property type="match status" value="2"/>
</dbReference>
<comment type="similarity">
    <text evidence="16">Belongs to the protein kinase superfamily. Tyr protein kinase family.</text>
</comment>
<dbReference type="AlphaFoldDB" id="A0A7M7N9V9"/>
<dbReference type="SMART" id="SM00219">
    <property type="entry name" value="TyrKc"/>
    <property type="match status" value="2"/>
</dbReference>
<keyword evidence="6 16" id="KW-0418">Kinase</keyword>
<dbReference type="PROSITE" id="PS50011">
    <property type="entry name" value="PROTEIN_KINASE_DOM"/>
    <property type="match status" value="2"/>
</dbReference>
<dbReference type="InterPro" id="IPR041155">
    <property type="entry name" value="FERM_F1"/>
</dbReference>
<dbReference type="EnsemblMetazoa" id="XM_030977622">
    <property type="protein sequence ID" value="XP_030833482"/>
    <property type="gene ID" value="LOC590852"/>
</dbReference>
<dbReference type="OrthoDB" id="1915767at2759"/>
<dbReference type="GO" id="GO:0012505">
    <property type="term" value="C:endomembrane system"/>
    <property type="evidence" value="ECO:0007669"/>
    <property type="project" value="UniProtKB-SubCell"/>
</dbReference>
<dbReference type="Gene3D" id="1.10.510.10">
    <property type="entry name" value="Transferase(Phosphotransferase) domain 1"/>
    <property type="match status" value="2"/>
</dbReference>
<evidence type="ECO:0000256" key="3">
    <source>
        <dbReference type="ARBA" id="ARBA00022679"/>
    </source>
</evidence>
<sequence>MTQKVSIRHMVNMLRLPSIRSSRESPGLPNGMEPDIVEVRTYMCGNLVLPWRERLTVEQVCIKAAKLCGIPRLTSNLFALYDKTNKKWLCPKAQVFSRRQRKSEQLEYRVRFHTATMCPSGDAQGFMLLEENVVNYMFCQYRESFLNDEFMGLSTEESLGLMVLDFMQHVKEDGTSLTNLNGRLRFGRFLPKSLNEGLSWWDKRKLRRKVRTALTDFRDDPRETFAFRVMFLVSLSEEMKQEWGTEQFTMANGDIYEVSGVKGVTKKKLTYGDEAVQDSFPFQDIIDITIYPSTAERAHTLLQINRRSTPPLILEMESRDDAESFACLLDGYYRLLVDYYHYLSETIAPPSLVRLVKNRCHGPIPLSKAKQKIEETGRQEGVYLIRQNPEDHYSYCLTVRIHANQELKNFKINCYEDDDQVGLDNQRRFNCLRSFVEFYRSRENSWCLEGQLRKGVPIEPKDPALRILDRSALNVDLPSQPETGPIRWIQENNLSSRTNWRHLDDGDFTEVWAADLRKKVGNRPRKMRVAIKCPKMDAPQSVQQKFSQSVDLMSSWVHKHIIRFEGIGAGYMLVMEYASEGPLDHYLRSLLENERKRLGLNSQLHAAFQLIDALEYLESRRIVHGNVSAHNTLVLRPAPNMHIKLADPMLGVYYHSLEMTSRPKLERVRWTAPELLATNSEPTLAGDKFSYAITLWQIMSHGAIPAENLSDEVVRDNYRHGVRLDAPPGCPQELLKIMEACWSHNPRNRPSCRGVLRDVNSFLTSCSGKPEFVDPPEVEMIPTESDDEDDHTDLDNVDNERRDTVSPPNGSGLGEGGGSGPGGSGEGATGGASILVEIESVLNPTEEDDILDPDEETKFIGVNRIPDGQLKKEERLGSGHFGMVFRGVLMPRQGIPAEIVAVKVIKNDSRSDQFQQEIRAMSYCDHKNIVKVLGYCEDNSNRLSLVMEYFPLGSLEKYLREKKDRVSHKTLYLFGQQICQGMKYLHEERMMVHRDLAARNVLVSNENEVKITDFGLARIFGTEKDYYRAKESSQKVPIKWYAPEWLRHQKYQKESDVWSLGIVLWEMFSYGQDPIYQDSKGRRVEHIELLDFFEKGMRLTHPPSCPAAIETMMNDCWEMDPLKRPKFQSMIVRLGILVQNSERGEMGSSSSSYGL</sequence>
<dbReference type="FunCoup" id="A0A7M7N9V9">
    <property type="interactions" value="846"/>
</dbReference>
<dbReference type="PRINTS" id="PR01823">
    <property type="entry name" value="JANUSKINASE"/>
</dbReference>
<evidence type="ECO:0000256" key="5">
    <source>
        <dbReference type="ARBA" id="ARBA00022741"/>
    </source>
</evidence>
<dbReference type="PROSITE" id="PS00109">
    <property type="entry name" value="PROTEIN_KINASE_TYR"/>
    <property type="match status" value="1"/>
</dbReference>
<name>A0A7M7N9V9_STRPU</name>
<evidence type="ECO:0000256" key="11">
    <source>
        <dbReference type="ARBA" id="ARBA00051245"/>
    </source>
</evidence>
<feature type="domain" description="Protein kinase" evidence="19">
    <location>
        <begin position="497"/>
        <end position="763"/>
    </location>
</feature>
<feature type="compositionally biased region" description="Acidic residues" evidence="17">
    <location>
        <begin position="784"/>
        <end position="797"/>
    </location>
</feature>
<evidence type="ECO:0000256" key="12">
    <source>
        <dbReference type="PIRSR" id="PIRSR000636-1"/>
    </source>
</evidence>
<evidence type="ECO:0000256" key="16">
    <source>
        <dbReference type="RuleBase" id="RU362096"/>
    </source>
</evidence>
<keyword evidence="22" id="KW-1185">Reference proteome</keyword>
<dbReference type="OMA" id="RCHNILV"/>
<dbReference type="PIRSF" id="PIRSF000636">
    <property type="entry name" value="TyrPK_Jak"/>
    <property type="match status" value="1"/>
</dbReference>
<dbReference type="SMART" id="SM00252">
    <property type="entry name" value="SH2"/>
    <property type="match status" value="1"/>
</dbReference>
<evidence type="ECO:0000259" key="19">
    <source>
        <dbReference type="PROSITE" id="PS50011"/>
    </source>
</evidence>
<evidence type="ECO:0000256" key="4">
    <source>
        <dbReference type="ARBA" id="ARBA00022737"/>
    </source>
</evidence>
<dbReference type="PRINTS" id="PR00109">
    <property type="entry name" value="TYRKINASE"/>
</dbReference>
<dbReference type="EnsemblMetazoa" id="XM_030977621">
    <property type="protein sequence ID" value="XP_030833481"/>
    <property type="gene ID" value="LOC590852"/>
</dbReference>
<dbReference type="GO" id="GO:0030182">
    <property type="term" value="P:neuron differentiation"/>
    <property type="evidence" value="ECO:0007669"/>
    <property type="project" value="UniProtKB-ARBA"/>
</dbReference>
<dbReference type="Pfam" id="PF18379">
    <property type="entry name" value="FERM_F1"/>
    <property type="match status" value="1"/>
</dbReference>
<dbReference type="GO" id="GO:0005524">
    <property type="term" value="F:ATP binding"/>
    <property type="evidence" value="ECO:0007669"/>
    <property type="project" value="UniProtKB-UniRule"/>
</dbReference>
<dbReference type="Gene3D" id="2.30.29.30">
    <property type="entry name" value="Pleckstrin-homology domain (PH domain)/Phosphotyrosine-binding domain (PTB)"/>
    <property type="match status" value="1"/>
</dbReference>
<reference evidence="22" key="1">
    <citation type="submission" date="2015-02" db="EMBL/GenBank/DDBJ databases">
        <title>Genome sequencing for Strongylocentrotus purpuratus.</title>
        <authorList>
            <person name="Murali S."/>
            <person name="Liu Y."/>
            <person name="Vee V."/>
            <person name="English A."/>
            <person name="Wang M."/>
            <person name="Skinner E."/>
            <person name="Han Y."/>
            <person name="Muzny D.M."/>
            <person name="Worley K.C."/>
            <person name="Gibbs R.A."/>
        </authorList>
    </citation>
    <scope>NUCLEOTIDE SEQUENCE</scope>
</reference>
<dbReference type="InterPro" id="IPR011993">
    <property type="entry name" value="PH-like_dom_sf"/>
</dbReference>
<dbReference type="SUPFAM" id="SSF47031">
    <property type="entry name" value="Second domain of FERM"/>
    <property type="match status" value="1"/>
</dbReference>
<dbReference type="InterPro" id="IPR017441">
    <property type="entry name" value="Protein_kinase_ATP_BS"/>
</dbReference>
<feature type="binding site" evidence="13">
    <location>
        <begin position="876"/>
        <end position="884"/>
    </location>
    <ligand>
        <name>ATP</name>
        <dbReference type="ChEBI" id="CHEBI:30616"/>
    </ligand>
</feature>
<dbReference type="GO" id="GO:0050793">
    <property type="term" value="P:regulation of developmental process"/>
    <property type="evidence" value="ECO:0007669"/>
    <property type="project" value="UniProtKB-ARBA"/>
</dbReference>
<dbReference type="InterPro" id="IPR051286">
    <property type="entry name" value="JAK"/>
</dbReference>
<accession>A0A7M7N9V9</accession>
<dbReference type="GO" id="GO:0007259">
    <property type="term" value="P:cell surface receptor signaling pathway via JAK-STAT"/>
    <property type="evidence" value="ECO:0000318"/>
    <property type="project" value="GO_Central"/>
</dbReference>
<feature type="domain" description="SH2" evidence="18">
    <location>
        <begin position="359"/>
        <end position="456"/>
    </location>
</feature>
<feature type="binding site" evidence="13 15">
    <location>
        <position position="903"/>
    </location>
    <ligand>
        <name>ATP</name>
        <dbReference type="ChEBI" id="CHEBI:30616"/>
    </ligand>
</feature>
<comment type="subcellular location">
    <subcellularLocation>
        <location evidence="1">Endomembrane system</location>
    </subcellularLocation>
</comment>
<evidence type="ECO:0000259" key="20">
    <source>
        <dbReference type="PROSITE" id="PS50057"/>
    </source>
</evidence>
<dbReference type="SUPFAM" id="SSF50729">
    <property type="entry name" value="PH domain-like"/>
    <property type="match status" value="1"/>
</dbReference>
<dbReference type="GO" id="GO:0050865">
    <property type="term" value="P:regulation of cell activation"/>
    <property type="evidence" value="ECO:0007669"/>
    <property type="project" value="UniProtKB-ARBA"/>
</dbReference>
<dbReference type="KEGG" id="spu:590852"/>